<name>A0A5D3AQS7_9TREE</name>
<reference evidence="2 3" key="1">
    <citation type="submission" date="2017-05" db="EMBL/GenBank/DDBJ databases">
        <title>The Genome Sequence of Tsuchiyaea wingfieldii DSM 27421.</title>
        <authorList>
            <person name="Cuomo C."/>
            <person name="Passer A."/>
            <person name="Billmyre B."/>
            <person name="Heitman J."/>
        </authorList>
    </citation>
    <scope>NUCLEOTIDE SEQUENCE [LARGE SCALE GENOMIC DNA]</scope>
    <source>
        <strain evidence="2 3">DSM 27421</strain>
    </source>
</reference>
<feature type="compositionally biased region" description="Polar residues" evidence="1">
    <location>
        <begin position="1"/>
        <end position="19"/>
    </location>
</feature>
<dbReference type="AlphaFoldDB" id="A0A5D3AQS7"/>
<comment type="caution">
    <text evidence="2">The sequence shown here is derived from an EMBL/GenBank/DDBJ whole genome shotgun (WGS) entry which is preliminary data.</text>
</comment>
<protein>
    <submittedName>
        <fullName evidence="2">Uncharacterized protein</fullName>
    </submittedName>
</protein>
<evidence type="ECO:0000313" key="3">
    <source>
        <dbReference type="Proteomes" id="UP000322245"/>
    </source>
</evidence>
<evidence type="ECO:0000256" key="1">
    <source>
        <dbReference type="SAM" id="MobiDB-lite"/>
    </source>
</evidence>
<organism evidence="2 3">
    <name type="scientific">Cryptococcus floricola</name>
    <dbReference type="NCBI Taxonomy" id="2591691"/>
    <lineage>
        <taxon>Eukaryota</taxon>
        <taxon>Fungi</taxon>
        <taxon>Dikarya</taxon>
        <taxon>Basidiomycota</taxon>
        <taxon>Agaricomycotina</taxon>
        <taxon>Tremellomycetes</taxon>
        <taxon>Tremellales</taxon>
        <taxon>Cryptococcaceae</taxon>
        <taxon>Cryptococcus</taxon>
    </lineage>
</organism>
<dbReference type="EMBL" id="NIDF01000101">
    <property type="protein sequence ID" value="TYJ53122.1"/>
    <property type="molecule type" value="Genomic_DNA"/>
</dbReference>
<accession>A0A5D3AQS7</accession>
<feature type="region of interest" description="Disordered" evidence="1">
    <location>
        <begin position="1"/>
        <end position="32"/>
    </location>
</feature>
<sequence>MPESTPADSNASKDTQSTLFPPDSRVSGDSSDDAKHMCYCAMHLQPGESDQPSWTGGKPIINNDIDSARIHFSGDSDREPTIFEAPSEDEGLVGSVTKSKLDQMGLWPSYREGFKTATGMEFGLIIDGEFENMLVGDPTMDINRSVMKDGSTFDHAYYDFFSSNTVKKEFDYIYK</sequence>
<dbReference type="Proteomes" id="UP000322245">
    <property type="component" value="Unassembled WGS sequence"/>
</dbReference>
<keyword evidence="3" id="KW-1185">Reference proteome</keyword>
<proteinExistence type="predicted"/>
<evidence type="ECO:0000313" key="2">
    <source>
        <dbReference type="EMBL" id="TYJ53122.1"/>
    </source>
</evidence>
<gene>
    <name evidence="2" type="ORF">B9479_006244</name>
</gene>